<feature type="signal peptide" evidence="1">
    <location>
        <begin position="1"/>
        <end position="19"/>
    </location>
</feature>
<dbReference type="AlphaFoldDB" id="A0A9X1QUG5"/>
<dbReference type="RefSeq" id="WP_237601487.1">
    <property type="nucleotide sequence ID" value="NZ_JAIRBA010000002.1"/>
</dbReference>
<accession>A0A9X1QUG5</accession>
<feature type="chain" id="PRO_5040756090" evidence="1">
    <location>
        <begin position="20"/>
        <end position="113"/>
    </location>
</feature>
<dbReference type="Gene3D" id="2.20.110.10">
    <property type="entry name" value="Histone H3 K4-specific methyltransferase SET7/9 N-terminal domain"/>
    <property type="match status" value="1"/>
</dbReference>
<proteinExistence type="predicted"/>
<comment type="caution">
    <text evidence="2">The sequence shown here is derived from an EMBL/GenBank/DDBJ whole genome shotgun (WGS) entry which is preliminary data.</text>
</comment>
<keyword evidence="3" id="KW-1185">Reference proteome</keyword>
<evidence type="ECO:0000313" key="3">
    <source>
        <dbReference type="Proteomes" id="UP001139461"/>
    </source>
</evidence>
<reference evidence="2" key="1">
    <citation type="submission" date="2021-09" db="EMBL/GenBank/DDBJ databases">
        <title>Genome of Aequorivita sp. strain F47161.</title>
        <authorList>
            <person name="Wang Y."/>
        </authorList>
    </citation>
    <scope>NUCLEOTIDE SEQUENCE</scope>
    <source>
        <strain evidence="2">F47161</strain>
    </source>
</reference>
<dbReference type="SUPFAM" id="SSF82185">
    <property type="entry name" value="Histone H3 K4-specific methyltransferase SET7/9 N-terminal domain"/>
    <property type="match status" value="1"/>
</dbReference>
<sequence length="113" mass="12699">MKKIISLLLLVLISSVAVSQNTKNNSYILEGDVIQATLYNQDGTLAQTGYYTKDNKLTGEWISYDLQGDKTAIATYKNGEKVGTWFFYRGVILQEVSFVDSRIANVTTRNINH</sequence>
<evidence type="ECO:0000256" key="1">
    <source>
        <dbReference type="SAM" id="SignalP"/>
    </source>
</evidence>
<keyword evidence="1" id="KW-0732">Signal</keyword>
<name>A0A9X1QUG5_9FLAO</name>
<evidence type="ECO:0000313" key="2">
    <source>
        <dbReference type="EMBL" id="MCG2417667.1"/>
    </source>
</evidence>
<dbReference type="EMBL" id="JAIRBA010000002">
    <property type="protein sequence ID" value="MCG2417667.1"/>
    <property type="molecule type" value="Genomic_DNA"/>
</dbReference>
<protein>
    <submittedName>
        <fullName evidence="2">Nicotinic acid mononucleotide adenyltransferase</fullName>
    </submittedName>
</protein>
<organism evidence="2 3">
    <name type="scientific">Aequorivita vitellina</name>
    <dbReference type="NCBI Taxonomy" id="2874475"/>
    <lineage>
        <taxon>Bacteria</taxon>
        <taxon>Pseudomonadati</taxon>
        <taxon>Bacteroidota</taxon>
        <taxon>Flavobacteriia</taxon>
        <taxon>Flavobacteriales</taxon>
        <taxon>Flavobacteriaceae</taxon>
        <taxon>Aequorivita</taxon>
    </lineage>
</organism>
<dbReference type="Proteomes" id="UP001139461">
    <property type="component" value="Unassembled WGS sequence"/>
</dbReference>
<gene>
    <name evidence="2" type="ORF">K8089_01440</name>
</gene>